<accession>A0AAW3SS11</accession>
<dbReference type="Gene3D" id="3.10.450.50">
    <property type="match status" value="1"/>
</dbReference>
<dbReference type="Proteomes" id="UP000557749">
    <property type="component" value="Unassembled WGS sequence"/>
</dbReference>
<comment type="caution">
    <text evidence="1">The sequence shown here is derived from an EMBL/GenBank/DDBJ whole genome shotgun (WGS) entry which is preliminary data.</text>
</comment>
<reference evidence="1 2" key="1">
    <citation type="submission" date="2020-07" db="EMBL/GenBank/DDBJ databases">
        <title>Characterization of Pectobacterium aroidearum strains causing soft rot on Amorphophallus konjac.</title>
        <authorList>
            <person name="Xie H."/>
        </authorList>
    </citation>
    <scope>NUCLEOTIDE SEQUENCE [LARGE SCALE GENOMIC DNA]</scope>
    <source>
        <strain evidence="1 2">MY7</strain>
    </source>
</reference>
<dbReference type="InterPro" id="IPR004027">
    <property type="entry name" value="SEC_C_motif"/>
</dbReference>
<sequence>MLLPVTVIKISRAGPQHTTSGEIVVVDVPTDTKQISVGSIPNNLGYVIQASELLVLEDAVKQDLQLVPKMSRNAPCPCGSEQKFKRCCGVLG</sequence>
<dbReference type="Pfam" id="PF02810">
    <property type="entry name" value="SEC-C"/>
    <property type="match status" value="1"/>
</dbReference>
<gene>
    <name evidence="1" type="ORF">H2Y57_04100</name>
</gene>
<dbReference type="EMBL" id="JACERJ010000001">
    <property type="protein sequence ID" value="MBA5202875.1"/>
    <property type="molecule type" value="Genomic_DNA"/>
</dbReference>
<protein>
    <submittedName>
        <fullName evidence="1">SEC-C domain-containing protein</fullName>
    </submittedName>
</protein>
<proteinExistence type="predicted"/>
<evidence type="ECO:0000313" key="2">
    <source>
        <dbReference type="Proteomes" id="UP000557749"/>
    </source>
</evidence>
<dbReference type="SUPFAM" id="SSF103642">
    <property type="entry name" value="Sec-C motif"/>
    <property type="match status" value="1"/>
</dbReference>
<name>A0AAW3SS11_9GAMM</name>
<dbReference type="AlphaFoldDB" id="A0AAW3SS11"/>
<evidence type="ECO:0000313" key="1">
    <source>
        <dbReference type="EMBL" id="MBA5202875.1"/>
    </source>
</evidence>
<organism evidence="1 2">
    <name type="scientific">Pectobacterium aroidearum</name>
    <dbReference type="NCBI Taxonomy" id="1201031"/>
    <lineage>
        <taxon>Bacteria</taxon>
        <taxon>Pseudomonadati</taxon>
        <taxon>Pseudomonadota</taxon>
        <taxon>Gammaproteobacteria</taxon>
        <taxon>Enterobacterales</taxon>
        <taxon>Pectobacteriaceae</taxon>
        <taxon>Pectobacterium</taxon>
    </lineage>
</organism>